<reference evidence="1" key="2">
    <citation type="submission" date="2016-06" db="EMBL/GenBank/DDBJ databases">
        <title>The genome of a short-lived fish provides insights into sex chromosome evolution and the genetic control of aging.</title>
        <authorList>
            <person name="Reichwald K."/>
            <person name="Felder M."/>
            <person name="Petzold A."/>
            <person name="Koch P."/>
            <person name="Groth M."/>
            <person name="Platzer M."/>
        </authorList>
    </citation>
    <scope>NUCLEOTIDE SEQUENCE</scope>
    <source>
        <tissue evidence="1">Brain</tissue>
    </source>
</reference>
<accession>A0A1A8I5I3</accession>
<reference evidence="1" key="1">
    <citation type="submission" date="2016-05" db="EMBL/GenBank/DDBJ databases">
        <authorList>
            <person name="Lavstsen T."/>
            <person name="Jespersen J.S."/>
        </authorList>
    </citation>
    <scope>NUCLEOTIDE SEQUENCE</scope>
    <source>
        <tissue evidence="1">Brain</tissue>
    </source>
</reference>
<evidence type="ECO:0000313" key="1">
    <source>
        <dbReference type="EMBL" id="SBQ91258.1"/>
    </source>
</evidence>
<dbReference type="EMBL" id="HAED01005228">
    <property type="protein sequence ID" value="SBQ91258.1"/>
    <property type="molecule type" value="Transcribed_RNA"/>
</dbReference>
<feature type="non-terminal residue" evidence="1">
    <location>
        <position position="1"/>
    </location>
</feature>
<dbReference type="AlphaFoldDB" id="A0A1A8I5I3"/>
<organism evidence="1">
    <name type="scientific">Nothobranchius kuhntae</name>
    <name type="common">Beira killifish</name>
    <dbReference type="NCBI Taxonomy" id="321403"/>
    <lineage>
        <taxon>Eukaryota</taxon>
        <taxon>Metazoa</taxon>
        <taxon>Chordata</taxon>
        <taxon>Craniata</taxon>
        <taxon>Vertebrata</taxon>
        <taxon>Euteleostomi</taxon>
        <taxon>Actinopterygii</taxon>
        <taxon>Neopterygii</taxon>
        <taxon>Teleostei</taxon>
        <taxon>Neoteleostei</taxon>
        <taxon>Acanthomorphata</taxon>
        <taxon>Ovalentaria</taxon>
        <taxon>Atherinomorphae</taxon>
        <taxon>Cyprinodontiformes</taxon>
        <taxon>Nothobranchiidae</taxon>
        <taxon>Nothobranchius</taxon>
    </lineage>
</organism>
<name>A0A1A8I5I3_NOTKU</name>
<gene>
    <name evidence="1" type="primary">Nfu_g_1_020463</name>
</gene>
<sequence length="33" mass="3804">HMHLVVFTFVSPLFLFISCCFESINALVVHNHT</sequence>
<feature type="non-terminal residue" evidence="1">
    <location>
        <position position="33"/>
    </location>
</feature>
<protein>
    <submittedName>
        <fullName evidence="1">Uncharacterized protein</fullName>
    </submittedName>
</protein>
<proteinExistence type="predicted"/>